<dbReference type="Proteomes" id="UP001390339">
    <property type="component" value="Unassembled WGS sequence"/>
</dbReference>
<proteinExistence type="predicted"/>
<accession>A0ABR2I0F9</accession>
<feature type="compositionally biased region" description="Basic residues" evidence="1">
    <location>
        <begin position="383"/>
        <end position="392"/>
    </location>
</feature>
<evidence type="ECO:0000313" key="2">
    <source>
        <dbReference type="EMBL" id="KAK8855829.1"/>
    </source>
</evidence>
<gene>
    <name evidence="2" type="ORF">PGQ11_011741</name>
</gene>
<protein>
    <submittedName>
        <fullName evidence="2">Uncharacterized protein</fullName>
    </submittedName>
</protein>
<keyword evidence="3" id="KW-1185">Reference proteome</keyword>
<sequence>MDDDLSWSWPAWKFGMKRDDLFSKLHDQYNTFQSTIQDPEAFHHDVYEISNSACTSDEFHRLLADRREQRLRELNEGLESASLEIIANPKLIGTHQWQYALQLFRSKSLDSLVRYFSSYLPNDHPWNQSSPDAEEQTDGDARTTVSCTDSAVDVVGDYDYGSSKPFFDNDDHYYITDEPLAINTSVPASHLPPPPRSMTMCSDDSLANSPVSDDADEYNMATLTPARTLSFSGSESDVMVESGMLPFDHNYEETSQLDDSPVTSVSDISESRFSTVESGHQDKHEFRHEAITPAECEGSVEEPMESDTPTPRNEVPADSYMSLRPSKSASSLRGTSTLYTHVLQEYARSSRKSRRDGSPVRTVRRTSPELGRIQKPLQDSIKVRPKGRQRND</sequence>
<comment type="caution">
    <text evidence="2">The sequence shown here is derived from an EMBL/GenBank/DDBJ whole genome shotgun (WGS) entry which is preliminary data.</text>
</comment>
<dbReference type="EMBL" id="JAPCWZ010000007">
    <property type="protein sequence ID" value="KAK8855829.1"/>
    <property type="molecule type" value="Genomic_DNA"/>
</dbReference>
<feature type="region of interest" description="Disordered" evidence="1">
    <location>
        <begin position="124"/>
        <end position="144"/>
    </location>
</feature>
<feature type="region of interest" description="Disordered" evidence="1">
    <location>
        <begin position="251"/>
        <end position="392"/>
    </location>
</feature>
<name>A0ABR2I0F9_9PEZI</name>
<feature type="compositionally biased region" description="Basic and acidic residues" evidence="1">
    <location>
        <begin position="279"/>
        <end position="290"/>
    </location>
</feature>
<organism evidence="2 3">
    <name type="scientific">Apiospora arundinis</name>
    <dbReference type="NCBI Taxonomy" id="335852"/>
    <lineage>
        <taxon>Eukaryota</taxon>
        <taxon>Fungi</taxon>
        <taxon>Dikarya</taxon>
        <taxon>Ascomycota</taxon>
        <taxon>Pezizomycotina</taxon>
        <taxon>Sordariomycetes</taxon>
        <taxon>Xylariomycetidae</taxon>
        <taxon>Amphisphaeriales</taxon>
        <taxon>Apiosporaceae</taxon>
        <taxon>Apiospora</taxon>
    </lineage>
</organism>
<evidence type="ECO:0000313" key="3">
    <source>
        <dbReference type="Proteomes" id="UP001390339"/>
    </source>
</evidence>
<reference evidence="2 3" key="1">
    <citation type="journal article" date="2024" name="IMA Fungus">
        <title>Apiospora arundinis, a panoply of carbohydrate-active enzymes and secondary metabolites.</title>
        <authorList>
            <person name="Sorensen T."/>
            <person name="Petersen C."/>
            <person name="Muurmann A.T."/>
            <person name="Christiansen J.V."/>
            <person name="Brundto M.L."/>
            <person name="Overgaard C.K."/>
            <person name="Boysen A.T."/>
            <person name="Wollenberg R.D."/>
            <person name="Larsen T.O."/>
            <person name="Sorensen J.L."/>
            <person name="Nielsen K.L."/>
            <person name="Sondergaard T.E."/>
        </authorList>
    </citation>
    <scope>NUCLEOTIDE SEQUENCE [LARGE SCALE GENOMIC DNA]</scope>
    <source>
        <strain evidence="2 3">AAU 773</strain>
    </source>
</reference>
<feature type="compositionally biased region" description="Polar residues" evidence="1">
    <location>
        <begin position="325"/>
        <end position="339"/>
    </location>
</feature>
<evidence type="ECO:0000256" key="1">
    <source>
        <dbReference type="SAM" id="MobiDB-lite"/>
    </source>
</evidence>
<feature type="compositionally biased region" description="Polar residues" evidence="1">
    <location>
        <begin position="253"/>
        <end position="278"/>
    </location>
</feature>